<reference evidence="8" key="1">
    <citation type="submission" date="2021-01" db="EMBL/GenBank/DDBJ databases">
        <authorList>
            <person name="Corre E."/>
            <person name="Pelletier E."/>
            <person name="Niang G."/>
            <person name="Scheremetjew M."/>
            <person name="Finn R."/>
            <person name="Kale V."/>
            <person name="Holt S."/>
            <person name="Cochrane G."/>
            <person name="Meng A."/>
            <person name="Brown T."/>
            <person name="Cohen L."/>
        </authorList>
    </citation>
    <scope>NUCLEOTIDE SEQUENCE</scope>
    <source>
        <strain evidence="8">CCMP1381</strain>
    </source>
</reference>
<dbReference type="SUPFAM" id="SSF47050">
    <property type="entry name" value="VHP, Villin headpiece domain"/>
    <property type="match status" value="1"/>
</dbReference>
<protein>
    <recommendedName>
        <fullName evidence="9">SH3 domain-containing protein</fullName>
    </recommendedName>
</protein>
<evidence type="ECO:0000259" key="7">
    <source>
        <dbReference type="PROSITE" id="PS51089"/>
    </source>
</evidence>
<feature type="domain" description="SH3" evidence="6">
    <location>
        <begin position="31"/>
        <end position="95"/>
    </location>
</feature>
<dbReference type="SUPFAM" id="SSF50044">
    <property type="entry name" value="SH3-domain"/>
    <property type="match status" value="1"/>
</dbReference>
<feature type="domain" description="HP" evidence="7">
    <location>
        <begin position="114"/>
        <end position="177"/>
    </location>
</feature>
<dbReference type="EMBL" id="HBGS01056932">
    <property type="protein sequence ID" value="CAD9479977.1"/>
    <property type="molecule type" value="Transcribed_RNA"/>
</dbReference>
<dbReference type="Gene3D" id="1.10.950.10">
    <property type="entry name" value="Villin headpiece domain"/>
    <property type="match status" value="1"/>
</dbReference>
<dbReference type="PROSITE" id="PS50002">
    <property type="entry name" value="SH3"/>
    <property type="match status" value="1"/>
</dbReference>
<evidence type="ECO:0008006" key="9">
    <source>
        <dbReference type="Google" id="ProtNLM"/>
    </source>
</evidence>
<evidence type="ECO:0000256" key="1">
    <source>
        <dbReference type="ARBA" id="ARBA00004170"/>
    </source>
</evidence>
<proteinExistence type="predicted"/>
<evidence type="ECO:0000256" key="4">
    <source>
        <dbReference type="ARBA" id="ARBA00023136"/>
    </source>
</evidence>
<dbReference type="Gene3D" id="2.30.30.40">
    <property type="entry name" value="SH3 Domains"/>
    <property type="match status" value="1"/>
</dbReference>
<comment type="subcellular location">
    <subcellularLocation>
        <location evidence="1">Membrane</location>
        <topology evidence="1">Peripheral membrane protein</topology>
    </subcellularLocation>
</comment>
<dbReference type="GO" id="GO:0007010">
    <property type="term" value="P:cytoskeleton organization"/>
    <property type="evidence" value="ECO:0007669"/>
    <property type="project" value="InterPro"/>
</dbReference>
<evidence type="ECO:0000256" key="2">
    <source>
        <dbReference type="ARBA" id="ARBA00022443"/>
    </source>
</evidence>
<keyword evidence="3" id="KW-0175">Coiled coil</keyword>
<dbReference type="InterPro" id="IPR001452">
    <property type="entry name" value="SH3_domain"/>
</dbReference>
<name>A0A7S2H462_9STRA</name>
<dbReference type="PRINTS" id="PR00452">
    <property type="entry name" value="SH3DOMAIN"/>
</dbReference>
<evidence type="ECO:0000313" key="8">
    <source>
        <dbReference type="EMBL" id="CAD9479977.1"/>
    </source>
</evidence>
<dbReference type="InterPro" id="IPR050384">
    <property type="entry name" value="Endophilin_SH3RF"/>
</dbReference>
<sequence length="177" mass="19181">MLPRYTSPQSLPSVALEQPTKHISKISSTSEATELVVTLFQYVSTEDGDLSLEVGEKIKVIKREVGGDENWMEGESARTGETGIFPASYVETVPAVATSSPLPISSSGASCVASTTGNVYSLAALKQDDLPFGVDKDRKEEYLSDGDFEQVFEMSKSSFQKLAKWQKSAKKKAVGLF</sequence>
<dbReference type="InterPro" id="IPR036886">
    <property type="entry name" value="Villin_headpiece_dom_sf"/>
</dbReference>
<accession>A0A7S2H462</accession>
<dbReference type="InterPro" id="IPR003128">
    <property type="entry name" value="Villin_headpiece"/>
</dbReference>
<dbReference type="AlphaFoldDB" id="A0A7S2H462"/>
<dbReference type="CDD" id="cd00174">
    <property type="entry name" value="SH3"/>
    <property type="match status" value="1"/>
</dbReference>
<dbReference type="Pfam" id="PF02209">
    <property type="entry name" value="VHP"/>
    <property type="match status" value="1"/>
</dbReference>
<dbReference type="InterPro" id="IPR036028">
    <property type="entry name" value="SH3-like_dom_sf"/>
</dbReference>
<dbReference type="SMART" id="SM00153">
    <property type="entry name" value="VHP"/>
    <property type="match status" value="1"/>
</dbReference>
<keyword evidence="4" id="KW-0472">Membrane</keyword>
<evidence type="ECO:0000256" key="3">
    <source>
        <dbReference type="ARBA" id="ARBA00023054"/>
    </source>
</evidence>
<keyword evidence="2 5" id="KW-0728">SH3 domain</keyword>
<dbReference type="GO" id="GO:0003779">
    <property type="term" value="F:actin binding"/>
    <property type="evidence" value="ECO:0007669"/>
    <property type="project" value="InterPro"/>
</dbReference>
<gene>
    <name evidence="8" type="ORF">DSPE1174_LOCUS29675</name>
</gene>
<dbReference type="PROSITE" id="PS51089">
    <property type="entry name" value="HP"/>
    <property type="match status" value="1"/>
</dbReference>
<dbReference type="SMART" id="SM00326">
    <property type="entry name" value="SH3"/>
    <property type="match status" value="1"/>
</dbReference>
<dbReference type="PANTHER" id="PTHR14167:SF81">
    <property type="entry name" value="ENDOPHILIN-A"/>
    <property type="match status" value="1"/>
</dbReference>
<dbReference type="Pfam" id="PF00018">
    <property type="entry name" value="SH3_1"/>
    <property type="match status" value="1"/>
</dbReference>
<dbReference type="PANTHER" id="PTHR14167">
    <property type="entry name" value="SH3 DOMAIN-CONTAINING"/>
    <property type="match status" value="1"/>
</dbReference>
<organism evidence="8">
    <name type="scientific">Octactis speculum</name>
    <dbReference type="NCBI Taxonomy" id="3111310"/>
    <lineage>
        <taxon>Eukaryota</taxon>
        <taxon>Sar</taxon>
        <taxon>Stramenopiles</taxon>
        <taxon>Ochrophyta</taxon>
        <taxon>Dictyochophyceae</taxon>
        <taxon>Dictyochales</taxon>
        <taxon>Dictyochaceae</taxon>
        <taxon>Octactis</taxon>
    </lineage>
</organism>
<evidence type="ECO:0000256" key="5">
    <source>
        <dbReference type="PROSITE-ProRule" id="PRU00192"/>
    </source>
</evidence>
<evidence type="ECO:0000259" key="6">
    <source>
        <dbReference type="PROSITE" id="PS50002"/>
    </source>
</evidence>